<dbReference type="Proteomes" id="UP000235786">
    <property type="component" value="Unassembled WGS sequence"/>
</dbReference>
<name>A0A2J6RUM8_HYAVF</name>
<dbReference type="GO" id="GO:0034045">
    <property type="term" value="C:phagophore assembly site membrane"/>
    <property type="evidence" value="ECO:0007669"/>
    <property type="project" value="UniProtKB-SubCell"/>
</dbReference>
<evidence type="ECO:0000259" key="5">
    <source>
        <dbReference type="PROSITE" id="PS50011"/>
    </source>
</evidence>
<dbReference type="PROSITE" id="PS00108">
    <property type="entry name" value="PROTEIN_KINASE_ST"/>
    <property type="match status" value="1"/>
</dbReference>
<gene>
    <name evidence="6" type="ORF">L207DRAFT_564577</name>
</gene>
<dbReference type="SMART" id="SM00220">
    <property type="entry name" value="S_TKc"/>
    <property type="match status" value="1"/>
</dbReference>
<dbReference type="InterPro" id="IPR008271">
    <property type="entry name" value="Ser/Thr_kinase_AS"/>
</dbReference>
<accession>A0A2J6RUM8</accession>
<organism evidence="6 7">
    <name type="scientific">Hyaloscypha variabilis (strain UAMH 11265 / GT02V1 / F)</name>
    <name type="common">Meliniomyces variabilis</name>
    <dbReference type="NCBI Taxonomy" id="1149755"/>
    <lineage>
        <taxon>Eukaryota</taxon>
        <taxon>Fungi</taxon>
        <taxon>Dikarya</taxon>
        <taxon>Ascomycota</taxon>
        <taxon>Pezizomycotina</taxon>
        <taxon>Leotiomycetes</taxon>
        <taxon>Helotiales</taxon>
        <taxon>Hyaloscyphaceae</taxon>
        <taxon>Hyaloscypha</taxon>
        <taxon>Hyaloscypha variabilis</taxon>
    </lineage>
</organism>
<dbReference type="AlphaFoldDB" id="A0A2J6RUM8"/>
<dbReference type="GO" id="GO:0005524">
    <property type="term" value="F:ATP binding"/>
    <property type="evidence" value="ECO:0007669"/>
    <property type="project" value="InterPro"/>
</dbReference>
<dbReference type="STRING" id="1149755.A0A2J6RUM8"/>
<protein>
    <recommendedName>
        <fullName evidence="3">Autophagy-related protein 1</fullName>
    </recommendedName>
</protein>
<proteinExistence type="predicted"/>
<keyword evidence="7" id="KW-1185">Reference proteome</keyword>
<feature type="region of interest" description="Disordered" evidence="4">
    <location>
        <begin position="25"/>
        <end position="70"/>
    </location>
</feature>
<dbReference type="GO" id="GO:0010506">
    <property type="term" value="P:regulation of autophagy"/>
    <property type="evidence" value="ECO:0007669"/>
    <property type="project" value="InterPro"/>
</dbReference>
<dbReference type="CDD" id="cd00180">
    <property type="entry name" value="PKc"/>
    <property type="match status" value="1"/>
</dbReference>
<sequence>MENPHSSARTCEIDSRLPLTDTVDDMLQGTNESDSANTCGHGHTNSTLQSYPAESPRNKRPIPSCPASCAPSNLDRAKVNELRQVLDVDQQMLGTRELLADSLVITEESKVSENRRTVVERVKVQGLWLAKKIYKNSDRDQGERKIYLQEVEILKLLTRKPHWHVILLLHHYEDPTGRGCLILSPLAQTTLEEFLSQSPTQERKMLVGPWIGCLARGLAHIHSQRVKHKDIKPSNILIHGTNPVIADMGISHRFDNDSKSSGRSAGSFAYEAPEVIQQQVRGRRQDVWSMLCCYLEILGFLKDLDCKKFHKSVGGGIYYYDYDSVVVWLNALKLDAVDEEELAFVQLLLHSFKKDPQERPYALDLAEQIQAICKQRPYKYIGECCVLDDTVNISSNLEHAVAGAASALPCPGDLEQGSLLHFVASMSLSLGEIDILGAYPSLNTLYRQVSSRAICSIRSAERKFLLTIAPKYCKDGKTYLSLSNGFIESLSQAIKSGAYVSCLYDIPLGEHNDPYTTKYFEILVGEISNRYMTYHWD</sequence>
<dbReference type="PROSITE" id="PS50011">
    <property type="entry name" value="PROTEIN_KINASE_DOM"/>
    <property type="match status" value="1"/>
</dbReference>
<evidence type="ECO:0000256" key="2">
    <source>
        <dbReference type="ARBA" id="ARBA00023006"/>
    </source>
</evidence>
<dbReference type="SUPFAM" id="SSF56112">
    <property type="entry name" value="Protein kinase-like (PK-like)"/>
    <property type="match status" value="1"/>
</dbReference>
<dbReference type="InterPro" id="IPR000719">
    <property type="entry name" value="Prot_kinase_dom"/>
</dbReference>
<dbReference type="EMBL" id="KZ613943">
    <property type="protein sequence ID" value="PMD42222.1"/>
    <property type="molecule type" value="Genomic_DNA"/>
</dbReference>
<evidence type="ECO:0000256" key="4">
    <source>
        <dbReference type="SAM" id="MobiDB-lite"/>
    </source>
</evidence>
<dbReference type="GO" id="GO:0006914">
    <property type="term" value="P:autophagy"/>
    <property type="evidence" value="ECO:0007669"/>
    <property type="project" value="UniProtKB-KW"/>
</dbReference>
<evidence type="ECO:0000313" key="7">
    <source>
        <dbReference type="Proteomes" id="UP000235786"/>
    </source>
</evidence>
<reference evidence="6 7" key="1">
    <citation type="submission" date="2016-04" db="EMBL/GenBank/DDBJ databases">
        <title>A degradative enzymes factory behind the ericoid mycorrhizal symbiosis.</title>
        <authorList>
            <consortium name="DOE Joint Genome Institute"/>
            <person name="Martino E."/>
            <person name="Morin E."/>
            <person name="Grelet G."/>
            <person name="Kuo A."/>
            <person name="Kohler A."/>
            <person name="Daghino S."/>
            <person name="Barry K."/>
            <person name="Choi C."/>
            <person name="Cichocki N."/>
            <person name="Clum A."/>
            <person name="Copeland A."/>
            <person name="Hainaut M."/>
            <person name="Haridas S."/>
            <person name="Labutti K."/>
            <person name="Lindquist E."/>
            <person name="Lipzen A."/>
            <person name="Khouja H.-R."/>
            <person name="Murat C."/>
            <person name="Ohm R."/>
            <person name="Olson A."/>
            <person name="Spatafora J."/>
            <person name="Veneault-Fourrey C."/>
            <person name="Henrissat B."/>
            <person name="Grigoriev I."/>
            <person name="Martin F."/>
            <person name="Perotto S."/>
        </authorList>
    </citation>
    <scope>NUCLEOTIDE SEQUENCE [LARGE SCALE GENOMIC DNA]</scope>
    <source>
        <strain evidence="6 7">F</strain>
    </source>
</reference>
<dbReference type="OrthoDB" id="4062651at2759"/>
<evidence type="ECO:0000313" key="6">
    <source>
        <dbReference type="EMBL" id="PMD42222.1"/>
    </source>
</evidence>
<evidence type="ECO:0000256" key="1">
    <source>
        <dbReference type="ARBA" id="ARBA00004623"/>
    </source>
</evidence>
<keyword evidence="6" id="KW-0808">Transferase</keyword>
<feature type="compositionally biased region" description="Polar residues" evidence="4">
    <location>
        <begin position="28"/>
        <end position="52"/>
    </location>
</feature>
<feature type="domain" description="Protein kinase" evidence="5">
    <location>
        <begin position="105"/>
        <end position="381"/>
    </location>
</feature>
<dbReference type="Gene3D" id="1.10.510.10">
    <property type="entry name" value="Transferase(Phosphotransferase) domain 1"/>
    <property type="match status" value="1"/>
</dbReference>
<comment type="subcellular location">
    <subcellularLocation>
        <location evidence="1">Preautophagosomal structure membrane</location>
        <topology evidence="1">Peripheral membrane protein</topology>
    </subcellularLocation>
</comment>
<dbReference type="InterPro" id="IPR045269">
    <property type="entry name" value="Atg1-like"/>
</dbReference>
<dbReference type="Pfam" id="PF00069">
    <property type="entry name" value="Pkinase"/>
    <property type="match status" value="1"/>
</dbReference>
<evidence type="ECO:0000256" key="3">
    <source>
        <dbReference type="ARBA" id="ARBA00030237"/>
    </source>
</evidence>
<dbReference type="InterPro" id="IPR011009">
    <property type="entry name" value="Kinase-like_dom_sf"/>
</dbReference>
<keyword evidence="2" id="KW-0072">Autophagy</keyword>
<dbReference type="PANTHER" id="PTHR24348">
    <property type="entry name" value="SERINE/THREONINE-PROTEIN KINASE UNC-51-RELATED"/>
    <property type="match status" value="1"/>
</dbReference>
<dbReference type="GO" id="GO:0004674">
    <property type="term" value="F:protein serine/threonine kinase activity"/>
    <property type="evidence" value="ECO:0007669"/>
    <property type="project" value="InterPro"/>
</dbReference>
<keyword evidence="6" id="KW-0418">Kinase</keyword>